<reference evidence="12 13" key="1">
    <citation type="journal article" date="2016" name="Nat. Commun.">
        <title>Extremotolerant tardigrade genome and improved radiotolerance of human cultured cells by tardigrade-unique protein.</title>
        <authorList>
            <person name="Hashimoto T."/>
            <person name="Horikawa D.D."/>
            <person name="Saito Y."/>
            <person name="Kuwahara H."/>
            <person name="Kozuka-Hata H."/>
            <person name="Shin-I T."/>
            <person name="Minakuchi Y."/>
            <person name="Ohishi K."/>
            <person name="Motoyama A."/>
            <person name="Aizu T."/>
            <person name="Enomoto A."/>
            <person name="Kondo K."/>
            <person name="Tanaka S."/>
            <person name="Hara Y."/>
            <person name="Koshikawa S."/>
            <person name="Sagara H."/>
            <person name="Miura T."/>
            <person name="Yokobori S."/>
            <person name="Miyagawa K."/>
            <person name="Suzuki Y."/>
            <person name="Kubo T."/>
            <person name="Oyama M."/>
            <person name="Kohara Y."/>
            <person name="Fujiyama A."/>
            <person name="Arakawa K."/>
            <person name="Katayama T."/>
            <person name="Toyoda A."/>
            <person name="Kunieda T."/>
        </authorList>
    </citation>
    <scope>NUCLEOTIDE SEQUENCE [LARGE SCALE GENOMIC DNA]</scope>
    <source>
        <strain evidence="12 13">YOKOZUNA-1</strain>
    </source>
</reference>
<feature type="compositionally biased region" description="Polar residues" evidence="10">
    <location>
        <begin position="409"/>
        <end position="422"/>
    </location>
</feature>
<feature type="region of interest" description="Disordered" evidence="10">
    <location>
        <begin position="455"/>
        <end position="502"/>
    </location>
</feature>
<keyword evidence="7" id="KW-0456">Lyase</keyword>
<proteinExistence type="inferred from homology"/>
<organism evidence="12 13">
    <name type="scientific">Ramazzottius varieornatus</name>
    <name type="common">Water bear</name>
    <name type="synonym">Tardigrade</name>
    <dbReference type="NCBI Taxonomy" id="947166"/>
    <lineage>
        <taxon>Eukaryota</taxon>
        <taxon>Metazoa</taxon>
        <taxon>Ecdysozoa</taxon>
        <taxon>Tardigrada</taxon>
        <taxon>Eutardigrada</taxon>
        <taxon>Parachela</taxon>
        <taxon>Hypsibioidea</taxon>
        <taxon>Ramazzottiidae</taxon>
        <taxon>Ramazzottius</taxon>
    </lineage>
</organism>
<keyword evidence="6" id="KW-0234">DNA repair</keyword>
<dbReference type="EMBL" id="BDGG01000004">
    <property type="protein sequence ID" value="GAU97751.1"/>
    <property type="molecule type" value="Genomic_DNA"/>
</dbReference>
<comment type="similarity">
    <text evidence="1">Belongs to the FPG family.</text>
</comment>
<dbReference type="Proteomes" id="UP000186922">
    <property type="component" value="Unassembled WGS sequence"/>
</dbReference>
<dbReference type="SMART" id="SM00898">
    <property type="entry name" value="Fapy_DNA_glyco"/>
    <property type="match status" value="1"/>
</dbReference>
<dbReference type="GO" id="GO:0003684">
    <property type="term" value="F:damaged DNA binding"/>
    <property type="evidence" value="ECO:0007669"/>
    <property type="project" value="InterPro"/>
</dbReference>
<evidence type="ECO:0000256" key="2">
    <source>
        <dbReference type="ARBA" id="ARBA00012720"/>
    </source>
</evidence>
<dbReference type="InterPro" id="IPR015886">
    <property type="entry name" value="H2TH_FPG"/>
</dbReference>
<feature type="compositionally biased region" description="Basic residues" evidence="10">
    <location>
        <begin position="374"/>
        <end position="385"/>
    </location>
</feature>
<dbReference type="InterPro" id="IPR035937">
    <property type="entry name" value="FPG_N"/>
</dbReference>
<dbReference type="GO" id="GO:0140078">
    <property type="term" value="F:class I DNA-(apurinic or apyrimidinic site) endonuclease activity"/>
    <property type="evidence" value="ECO:0007669"/>
    <property type="project" value="UniProtKB-EC"/>
</dbReference>
<keyword evidence="8" id="KW-0511">Multifunctional enzyme</keyword>
<evidence type="ECO:0000256" key="8">
    <source>
        <dbReference type="ARBA" id="ARBA00023268"/>
    </source>
</evidence>
<dbReference type="EC" id="4.2.99.18" evidence="2"/>
<keyword evidence="5" id="KW-0238">DNA-binding</keyword>
<dbReference type="PROSITE" id="PS51068">
    <property type="entry name" value="FPG_CAT"/>
    <property type="match status" value="1"/>
</dbReference>
<feature type="compositionally biased region" description="Acidic residues" evidence="10">
    <location>
        <begin position="317"/>
        <end position="328"/>
    </location>
</feature>
<dbReference type="PANTHER" id="PTHR22993:SF27">
    <property type="entry name" value="ENDONUCLEASE 8-LIKE 1"/>
    <property type="match status" value="1"/>
</dbReference>
<dbReference type="Pfam" id="PF06831">
    <property type="entry name" value="H2TH"/>
    <property type="match status" value="1"/>
</dbReference>
<dbReference type="Gene3D" id="3.20.190.10">
    <property type="entry name" value="MutM-like, N-terminal"/>
    <property type="match status" value="1"/>
</dbReference>
<evidence type="ECO:0000256" key="7">
    <source>
        <dbReference type="ARBA" id="ARBA00023239"/>
    </source>
</evidence>
<dbReference type="SMART" id="SM01232">
    <property type="entry name" value="H2TH"/>
    <property type="match status" value="1"/>
</dbReference>
<name>A0A1D1V7S9_RAMVA</name>
<evidence type="ECO:0000313" key="12">
    <source>
        <dbReference type="EMBL" id="GAU97751.1"/>
    </source>
</evidence>
<dbReference type="Gene3D" id="1.10.8.50">
    <property type="match status" value="1"/>
</dbReference>
<dbReference type="STRING" id="947166.A0A1D1V7S9"/>
<dbReference type="Pfam" id="PF01149">
    <property type="entry name" value="Fapy_DNA_glyco"/>
    <property type="match status" value="1"/>
</dbReference>
<dbReference type="GO" id="GO:0008270">
    <property type="term" value="F:zinc ion binding"/>
    <property type="evidence" value="ECO:0007669"/>
    <property type="project" value="InterPro"/>
</dbReference>
<accession>A0A1D1V7S9</accession>
<evidence type="ECO:0000256" key="5">
    <source>
        <dbReference type="ARBA" id="ARBA00023125"/>
    </source>
</evidence>
<protein>
    <recommendedName>
        <fullName evidence="2">DNA-(apurinic or apyrimidinic site) lyase</fullName>
        <ecNumber evidence="2">4.2.99.18</ecNumber>
    </recommendedName>
</protein>
<keyword evidence="3" id="KW-0227">DNA damage</keyword>
<feature type="compositionally biased region" description="Basic residues" evidence="10">
    <location>
        <begin position="464"/>
        <end position="475"/>
    </location>
</feature>
<dbReference type="AlphaFoldDB" id="A0A1D1V7S9"/>
<feature type="region of interest" description="Disordered" evidence="10">
    <location>
        <begin position="409"/>
        <end position="435"/>
    </location>
</feature>
<dbReference type="OrthoDB" id="6260718at2759"/>
<feature type="compositionally biased region" description="Basic residues" evidence="10">
    <location>
        <begin position="300"/>
        <end position="313"/>
    </location>
</feature>
<evidence type="ECO:0000256" key="4">
    <source>
        <dbReference type="ARBA" id="ARBA00022801"/>
    </source>
</evidence>
<evidence type="ECO:0000259" key="11">
    <source>
        <dbReference type="PROSITE" id="PS51068"/>
    </source>
</evidence>
<dbReference type="GO" id="GO:0006284">
    <property type="term" value="P:base-excision repair"/>
    <property type="evidence" value="ECO:0007669"/>
    <property type="project" value="InterPro"/>
</dbReference>
<feature type="domain" description="Formamidopyrimidine-DNA glycosylase catalytic" evidence="11">
    <location>
        <begin position="2"/>
        <end position="137"/>
    </location>
</feature>
<keyword evidence="9" id="KW-0326">Glycosidase</keyword>
<dbReference type="SUPFAM" id="SSF81624">
    <property type="entry name" value="N-terminal domain of MutM-like DNA repair proteins"/>
    <property type="match status" value="1"/>
</dbReference>
<gene>
    <name evidence="12" type="primary">RvY_08991-1</name>
    <name evidence="12" type="synonym">RvY_08991.1</name>
    <name evidence="12" type="ORF">RvY_08991</name>
</gene>
<dbReference type="InterPro" id="IPR015371">
    <property type="entry name" value="Endonuclease-VIII_DNA-bd"/>
</dbReference>
<dbReference type="InterPro" id="IPR010979">
    <property type="entry name" value="Ribosomal_uS13-like_H2TH"/>
</dbReference>
<dbReference type="SUPFAM" id="SSF46946">
    <property type="entry name" value="S13-like H2TH domain"/>
    <property type="match status" value="1"/>
</dbReference>
<dbReference type="GO" id="GO:0019104">
    <property type="term" value="F:DNA N-glycosylase activity"/>
    <property type="evidence" value="ECO:0007669"/>
    <property type="project" value="InterPro"/>
</dbReference>
<dbReference type="GO" id="GO:0005634">
    <property type="term" value="C:nucleus"/>
    <property type="evidence" value="ECO:0007669"/>
    <property type="project" value="TreeGrafter"/>
</dbReference>
<feature type="region of interest" description="Disordered" evidence="10">
    <location>
        <begin position="289"/>
        <end position="385"/>
    </location>
</feature>
<keyword evidence="4" id="KW-0378">Hydrolase</keyword>
<evidence type="ECO:0000256" key="1">
    <source>
        <dbReference type="ARBA" id="ARBA00009409"/>
    </source>
</evidence>
<dbReference type="InterPro" id="IPR012319">
    <property type="entry name" value="FPG_cat"/>
</dbReference>
<comment type="caution">
    <text evidence="12">The sequence shown here is derived from an EMBL/GenBank/DDBJ whole genome shotgun (WGS) entry which is preliminary data.</text>
</comment>
<evidence type="ECO:0000256" key="10">
    <source>
        <dbReference type="SAM" id="MobiDB-lite"/>
    </source>
</evidence>
<dbReference type="PANTHER" id="PTHR22993">
    <property type="entry name" value="FORMAMIDOPYRIMIDINE-DNA GLYCOSYLASE"/>
    <property type="match status" value="1"/>
</dbReference>
<evidence type="ECO:0000313" key="13">
    <source>
        <dbReference type="Proteomes" id="UP000186922"/>
    </source>
</evidence>
<keyword evidence="13" id="KW-1185">Reference proteome</keyword>
<dbReference type="Pfam" id="PF09292">
    <property type="entry name" value="Neil1-DNA_bind"/>
    <property type="match status" value="1"/>
</dbReference>
<evidence type="ECO:0000256" key="9">
    <source>
        <dbReference type="ARBA" id="ARBA00023295"/>
    </source>
</evidence>
<evidence type="ECO:0000256" key="3">
    <source>
        <dbReference type="ARBA" id="ARBA00022763"/>
    </source>
</evidence>
<dbReference type="SUPFAM" id="SSF57716">
    <property type="entry name" value="Glucocorticoid receptor-like (DNA-binding domain)"/>
    <property type="match status" value="1"/>
</dbReference>
<sequence>MPELAEVAFASRFINEVCLGRFFRSPLVKSAVSKMKEIEWRSNKFTIESTARGKELQVILKDVSEKGADAPHTSQDDASSAADVEKKGQLTITFGFGMSGKFSFDRFDQIPKHAHLQIFTTDTPPSVLSFVDYRRFGKWNVGDYDLKNRGPDPVSAPREFRQKVLSELNSSVFNRAVCEAMMDQKYFNGIGNYLRAEILFRAKIPPFTEARSVLESLPLEHEIDVENPDLLDLCSLVPKEVFGLGKFFLGYNENSDNETYVPFRNWLRCYMKPGMKNLVDRQGRTMWFSGDPGPLVPPHQRSKHGSRKRKSKKAASDTEDDDDEDDTDAQSSRTAVESAVADEPVDRKPKRKAAPAPEASRHSVGGINLPRKLGQTKKAKTKKAKKTEIKVEIDGTADPVVDSKEGVMASTSVVKSEPQNEVSVKAKRGRAPKKAVANNIPAQTLETAVKQEVETVESQEATHKAQKKASKKGKKATGLSEEAIPSEADTQVGSRRSLRLKK</sequence>
<evidence type="ECO:0000256" key="6">
    <source>
        <dbReference type="ARBA" id="ARBA00023204"/>
    </source>
</evidence>